<keyword evidence="1" id="KW-0560">Oxidoreductase</keyword>
<keyword evidence="1" id="KW-0479">Metal-binding</keyword>
<dbReference type="GO" id="GO:0016491">
    <property type="term" value="F:oxidoreductase activity"/>
    <property type="evidence" value="ECO:0007669"/>
    <property type="project" value="UniProtKB-KW"/>
</dbReference>
<dbReference type="Gene3D" id="2.60.120.620">
    <property type="entry name" value="q2cbj1_9rhob like domain"/>
    <property type="match status" value="1"/>
</dbReference>
<keyword evidence="1" id="KW-0408">Iron</keyword>
<evidence type="ECO:0000313" key="4">
    <source>
        <dbReference type="EMBL" id="KLO11835.1"/>
    </source>
</evidence>
<comment type="similarity">
    <text evidence="1">Belongs to the iron/ascorbate-dependent oxidoreductase family.</text>
</comment>
<dbReference type="PANTHER" id="PTHR33099:SF14">
    <property type="entry name" value="PROLYL 4-HYDROXYLASE ALPHA SUBUNIT FE(2+) 2OG DIOXYGENASE DOMAIN-CONTAINING PROTEIN"/>
    <property type="match status" value="1"/>
</dbReference>
<keyword evidence="5" id="KW-1185">Reference proteome</keyword>
<dbReference type="InParanoid" id="A0A0H2RIK2"/>
<accession>A0A0H2RIK2</accession>
<dbReference type="EMBL" id="KQ085991">
    <property type="protein sequence ID" value="KLO11835.1"/>
    <property type="molecule type" value="Genomic_DNA"/>
</dbReference>
<gene>
    <name evidence="4" type="ORF">SCHPADRAFT_905703</name>
</gene>
<dbReference type="GO" id="GO:0046872">
    <property type="term" value="F:metal ion binding"/>
    <property type="evidence" value="ECO:0007669"/>
    <property type="project" value="UniProtKB-KW"/>
</dbReference>
<sequence>MSSNSSSDNEDGGERIYRPGPNIKEKVESLKAAIADRPPFCTGTVPLAASDLLLFYRKPIDEGAGGDTVARCLDLTKATDVEMQRLVDVCGVATFGVNHEEVLDPSYRSAWKLDPINFATKLNILHAGLMDSIRYNLLSGDQGKQTFFAELYKLNVYGKGSFFKPHKDTPRGDKMFGSLVVVLPTAHEGGTLILRHGDAEWKFESDAVPPSSITYAAFYGDVEHEVAEVKSGFRLTLTYNLYFGESLDSQSIVSTPTAHKAALFTSLPPHAETFQSKLAELLADNTFLPMGGRLGFGLFHEYPFASDPSLERLTEVLKGSDAVIMQACRALGLTCVLNVCYKAYDAVVLCDSVPNLDGEYMESDVWEFLKEEFRGVVLANSESDNSMKENGEIDLKNRSDRYHYDRPSLDIYVHWVTKQTSHNAFESHSVTYGNEPSMSVDYGRVCLIVSVGPPGSRGAKPVDV</sequence>
<protein>
    <recommendedName>
        <fullName evidence="3">Fe2OG dioxygenase domain-containing protein</fullName>
    </recommendedName>
</protein>
<dbReference type="OrthoDB" id="27483at2759"/>
<evidence type="ECO:0000313" key="5">
    <source>
        <dbReference type="Proteomes" id="UP000053477"/>
    </source>
</evidence>
<feature type="region of interest" description="Disordered" evidence="2">
    <location>
        <begin position="1"/>
        <end position="20"/>
    </location>
</feature>
<dbReference type="AlphaFoldDB" id="A0A0H2RIK2"/>
<evidence type="ECO:0000259" key="3">
    <source>
        <dbReference type="PROSITE" id="PS51471"/>
    </source>
</evidence>
<dbReference type="PROSITE" id="PS51471">
    <property type="entry name" value="FE2OG_OXY"/>
    <property type="match status" value="1"/>
</dbReference>
<organism evidence="4 5">
    <name type="scientific">Schizopora paradoxa</name>
    <dbReference type="NCBI Taxonomy" id="27342"/>
    <lineage>
        <taxon>Eukaryota</taxon>
        <taxon>Fungi</taxon>
        <taxon>Dikarya</taxon>
        <taxon>Basidiomycota</taxon>
        <taxon>Agaricomycotina</taxon>
        <taxon>Agaricomycetes</taxon>
        <taxon>Hymenochaetales</taxon>
        <taxon>Schizoporaceae</taxon>
        <taxon>Schizopora</taxon>
    </lineage>
</organism>
<name>A0A0H2RIK2_9AGAM</name>
<reference evidence="4 5" key="1">
    <citation type="submission" date="2015-04" db="EMBL/GenBank/DDBJ databases">
        <title>Complete genome sequence of Schizopora paradoxa KUC8140, a cosmopolitan wood degrader in East Asia.</title>
        <authorList>
            <consortium name="DOE Joint Genome Institute"/>
            <person name="Min B."/>
            <person name="Park H."/>
            <person name="Jang Y."/>
            <person name="Kim J.-J."/>
            <person name="Kim K.H."/>
            <person name="Pangilinan J."/>
            <person name="Lipzen A."/>
            <person name="Riley R."/>
            <person name="Grigoriev I.V."/>
            <person name="Spatafora J.W."/>
            <person name="Choi I.-G."/>
        </authorList>
    </citation>
    <scope>NUCLEOTIDE SEQUENCE [LARGE SCALE GENOMIC DNA]</scope>
    <source>
        <strain evidence="4 5">KUC8140</strain>
    </source>
</reference>
<dbReference type="InterPro" id="IPR044862">
    <property type="entry name" value="Pro_4_hyd_alph_FE2OG_OXY"/>
</dbReference>
<dbReference type="Pfam" id="PF13640">
    <property type="entry name" value="2OG-FeII_Oxy_3"/>
    <property type="match status" value="1"/>
</dbReference>
<dbReference type="InterPro" id="IPR005123">
    <property type="entry name" value="Oxoglu/Fe-dep_dioxygenase_dom"/>
</dbReference>
<feature type="domain" description="Fe2OG dioxygenase" evidence="3">
    <location>
        <begin position="146"/>
        <end position="246"/>
    </location>
</feature>
<evidence type="ECO:0000256" key="2">
    <source>
        <dbReference type="SAM" id="MobiDB-lite"/>
    </source>
</evidence>
<dbReference type="Proteomes" id="UP000053477">
    <property type="component" value="Unassembled WGS sequence"/>
</dbReference>
<proteinExistence type="inferred from homology"/>
<dbReference type="PANTHER" id="PTHR33099">
    <property type="entry name" value="FE2OG DIOXYGENASE DOMAIN-CONTAINING PROTEIN"/>
    <property type="match status" value="1"/>
</dbReference>
<evidence type="ECO:0000256" key="1">
    <source>
        <dbReference type="RuleBase" id="RU003682"/>
    </source>
</evidence>